<dbReference type="FunFam" id="3.40.50.1000:FF:000054">
    <property type="entry name" value="alpha,alpha-trehalose-phosphate synthase [UDP-forming] 6"/>
    <property type="match status" value="1"/>
</dbReference>
<evidence type="ECO:0000256" key="2">
    <source>
        <dbReference type="ARBA" id="ARBA00006330"/>
    </source>
</evidence>
<comment type="similarity">
    <text evidence="2">In the C-terminal section; belongs to the trehalose phosphatase family.</text>
</comment>
<dbReference type="InterPro" id="IPR023214">
    <property type="entry name" value="HAD_sf"/>
</dbReference>
<feature type="region of interest" description="Disordered" evidence="3">
    <location>
        <begin position="1"/>
        <end position="60"/>
    </location>
</feature>
<dbReference type="EnsemblPlants" id="Ma06_t16230.1">
    <property type="protein sequence ID" value="Ma06_p16230.1"/>
    <property type="gene ID" value="Ma06_g16230"/>
</dbReference>
<proteinExistence type="inferred from homology"/>
<reference evidence="4" key="1">
    <citation type="submission" date="2021-03" db="EMBL/GenBank/DDBJ databases">
        <authorList>
            <consortium name="Genoscope - CEA"/>
            <person name="William W."/>
        </authorList>
    </citation>
    <scope>NUCLEOTIDE SEQUENCE</scope>
    <source>
        <strain evidence="4">Doubled-haploid Pahang</strain>
    </source>
</reference>
<dbReference type="NCBIfam" id="TIGR01484">
    <property type="entry name" value="HAD-SF-IIB"/>
    <property type="match status" value="1"/>
</dbReference>
<dbReference type="Pfam" id="PF02358">
    <property type="entry name" value="Trehalose_PPase"/>
    <property type="match status" value="1"/>
</dbReference>
<dbReference type="FunFam" id="3.40.50.1000:FF:000052">
    <property type="entry name" value="Alpha,alpha-trehalose-phosphate synthase [UDP-forming] 6"/>
    <property type="match status" value="1"/>
</dbReference>
<gene>
    <name evidence="4" type="ORF">GSMUA_162180.1</name>
</gene>
<dbReference type="SUPFAM" id="SSF53756">
    <property type="entry name" value="UDP-Glycosyltransferase/glycogen phosphorylase"/>
    <property type="match status" value="1"/>
</dbReference>
<dbReference type="EMBL" id="HG996471">
    <property type="protein sequence ID" value="CAG1846423.1"/>
    <property type="molecule type" value="Genomic_DNA"/>
</dbReference>
<accession>A0A804JGU4</accession>
<dbReference type="InterPro" id="IPR001830">
    <property type="entry name" value="Glyco_trans_20"/>
</dbReference>
<keyword evidence="6" id="KW-1185">Reference proteome</keyword>
<dbReference type="InterPro" id="IPR036412">
    <property type="entry name" value="HAD-like_sf"/>
</dbReference>
<comment type="similarity">
    <text evidence="1">In the N-terminal section; belongs to the glycosyltransferase 20 family.</text>
</comment>
<name>A0A804JGU4_MUSAM</name>
<dbReference type="InParanoid" id="A0A804JGU4"/>
<dbReference type="NCBIfam" id="TIGR00685">
    <property type="entry name" value="T6PP"/>
    <property type="match status" value="1"/>
</dbReference>
<dbReference type="Gene3D" id="3.40.50.1000">
    <property type="entry name" value="HAD superfamily/HAD-like"/>
    <property type="match status" value="2"/>
</dbReference>
<dbReference type="Gramene" id="Ma06_t16230.1">
    <property type="protein sequence ID" value="Ma06_p16230.1"/>
    <property type="gene ID" value="Ma06_g16230"/>
</dbReference>
<evidence type="ECO:0000313" key="6">
    <source>
        <dbReference type="Proteomes" id="UP000012960"/>
    </source>
</evidence>
<evidence type="ECO:0000256" key="1">
    <source>
        <dbReference type="ARBA" id="ARBA00005409"/>
    </source>
</evidence>
<evidence type="ECO:0000256" key="3">
    <source>
        <dbReference type="SAM" id="MobiDB-lite"/>
    </source>
</evidence>
<dbReference type="PANTHER" id="PTHR10788:SF46">
    <property type="entry name" value="ALPHA,ALPHA-TREHALOSE-PHOSPHATE SYNTHASE [UDP-FORMING] 11-RELATED"/>
    <property type="match status" value="1"/>
</dbReference>
<sequence length="857" mass="95811">MGNSDLRGAAAAKSKRMTVQQLMEQLNEEERAWETSEVSASEEAEAEAPQLQRPATDVASPSASRRRVIVVVHQLPFHATSDPDIPGMCKFVPEEDCPLLHLGEGVPAGTELVLVGTLPGAADLSQELRDRLARGRHLLGFLILPVFLPPNTDSRLSRLCKVYLHHALHSVIPYGVGAPIYDGSSSAAWDEATAIFANVVDDAIRTHDDLVWLHDYHLFLLPSLIRHRHPGIRLGFSLHAPFPSREVFLSLPPATQILNSLLCCDLLGFHALDHARHFLSCCRRALGLHHRPRRSPSSHGFLGVDHLGRTIGIHVLAPGIHLPSTVAQVAAFSSPEGTDTLADLRCKYRDMTVLLSIDEPDVFRSIHLKLLAFNMVLRKLQGTRFQGRVALIQMLNCRGRPYARENSALRQNLKAHCDTINRVFGSEHFKPVEMVEQDVIRPRAKAAFYVIADCLLDTAIRGGVNLIPYEYVVSRQVDRSRHSSWKKSRVVLSEFTGSLQALSRATKVNPLDPPKTAEALVEVISMSEEEKQEQHEKHCADIRNYDVAYWSRSFIDDLRSREAAHFNNGDAVSEDGFTELQEQTVTSAYTKASRRAIFLDYDGTLESESSDAKARKAWVTDVLSSLCADPRNVVFIVSGRTKKDLGRWFGKCWGLGIAAERGYFSRWGGQAEWESMEEAVNLDWVGVAGPLMKRYMEATKHPTLEIKHSAIVWRYEEVDPARAKEMVDLMKDLLLHEPVVIKSGHRSIEVHPQGINKGSVVRKVLSTMADDQNRADFVLFIGDDSSDQDMFEFFATDKHKDVVAPRATVITCTVANKASKAKYYLENMDRVKSLLVSLAERARSLSRSKLLTLTEQQ</sequence>
<dbReference type="Pfam" id="PF00982">
    <property type="entry name" value="Glyco_transf_20"/>
    <property type="match status" value="1"/>
</dbReference>
<dbReference type="GO" id="GO:0003824">
    <property type="term" value="F:catalytic activity"/>
    <property type="evidence" value="ECO:0007669"/>
    <property type="project" value="InterPro"/>
</dbReference>
<dbReference type="GO" id="GO:0005992">
    <property type="term" value="P:trehalose biosynthetic process"/>
    <property type="evidence" value="ECO:0000318"/>
    <property type="project" value="GO_Central"/>
</dbReference>
<evidence type="ECO:0000313" key="5">
    <source>
        <dbReference type="EnsemblPlants" id="Ma06_p16230.1"/>
    </source>
</evidence>
<dbReference type="AlphaFoldDB" id="A0A804JGU4"/>
<reference evidence="5" key="2">
    <citation type="submission" date="2021-05" db="UniProtKB">
        <authorList>
            <consortium name="EnsemblPlants"/>
        </authorList>
    </citation>
    <scope>IDENTIFICATION</scope>
    <source>
        <strain evidence="5">subsp. malaccensis</strain>
    </source>
</reference>
<organism evidence="5 6">
    <name type="scientific">Musa acuminata subsp. malaccensis</name>
    <name type="common">Wild banana</name>
    <name type="synonym">Musa malaccensis</name>
    <dbReference type="NCBI Taxonomy" id="214687"/>
    <lineage>
        <taxon>Eukaryota</taxon>
        <taxon>Viridiplantae</taxon>
        <taxon>Streptophyta</taxon>
        <taxon>Embryophyta</taxon>
        <taxon>Tracheophyta</taxon>
        <taxon>Spermatophyta</taxon>
        <taxon>Magnoliopsida</taxon>
        <taxon>Liliopsida</taxon>
        <taxon>Zingiberales</taxon>
        <taxon>Musaceae</taxon>
        <taxon>Musa</taxon>
    </lineage>
</organism>
<dbReference type="InterPro" id="IPR006379">
    <property type="entry name" value="HAD-SF_hydro_IIB"/>
</dbReference>
<evidence type="ECO:0000313" key="4">
    <source>
        <dbReference type="EMBL" id="CAG1846423.1"/>
    </source>
</evidence>
<dbReference type="Gene3D" id="3.40.50.2000">
    <property type="entry name" value="Glycogen Phosphorylase B"/>
    <property type="match status" value="2"/>
</dbReference>
<dbReference type="Proteomes" id="UP000012960">
    <property type="component" value="Unplaced"/>
</dbReference>
<protein>
    <submittedName>
        <fullName evidence="4">(wild Malaysian banana) hypothetical protein</fullName>
    </submittedName>
</protein>
<dbReference type="InterPro" id="IPR003337">
    <property type="entry name" value="Trehalose_PPase"/>
</dbReference>
<dbReference type="SUPFAM" id="SSF56784">
    <property type="entry name" value="HAD-like"/>
    <property type="match status" value="1"/>
</dbReference>
<dbReference type="PANTHER" id="PTHR10788">
    <property type="entry name" value="TREHALOSE-6-PHOSPHATE SYNTHASE"/>
    <property type="match status" value="1"/>
</dbReference>